<evidence type="ECO:0000313" key="1">
    <source>
        <dbReference type="EMBL" id="MCW7463132.1"/>
    </source>
</evidence>
<organism evidence="1 2">
    <name type="scientific">Leptospira limi</name>
    <dbReference type="NCBI Taxonomy" id="2950023"/>
    <lineage>
        <taxon>Bacteria</taxon>
        <taxon>Pseudomonadati</taxon>
        <taxon>Spirochaetota</taxon>
        <taxon>Spirochaetia</taxon>
        <taxon>Leptospirales</taxon>
        <taxon>Leptospiraceae</taxon>
        <taxon>Leptospira</taxon>
    </lineage>
</organism>
<protein>
    <submittedName>
        <fullName evidence="1">YajG family lipoprotein</fullName>
    </submittedName>
</protein>
<comment type="caution">
    <text evidence="1">The sequence shown here is derived from an EMBL/GenBank/DDBJ whole genome shotgun (WGS) entry which is preliminary data.</text>
</comment>
<evidence type="ECO:0000313" key="2">
    <source>
        <dbReference type="Proteomes" id="UP001209737"/>
    </source>
</evidence>
<gene>
    <name evidence="1" type="ORF">ND812_13610</name>
</gene>
<sequence length="176" mass="20197">MIEPNLNTRISKPNVVRNFPIYVGESIDHPDAFPDGIFIDGLIKNQFGMEMGYIYLKPKGPELIKTIVSNELKNTGFNILTYKNKNVPELSIIVNQIFVETEPGYFAYGNVSVIDVNFTISNQNKSFSKRFKTIEVLNIPLFNNHHFLHLSLINNLEKFIIASIPDITEIYIKEFK</sequence>
<proteinExistence type="predicted"/>
<reference evidence="1 2" key="1">
    <citation type="submission" date="2022-06" db="EMBL/GenBank/DDBJ databases">
        <title>Leptospira isolates from biofilms formed at urban environments.</title>
        <authorList>
            <person name="Ribeiro P.S."/>
            <person name="Sousa T."/>
            <person name="Carvalho N."/>
            <person name="Aburjaile F."/>
            <person name="Neves F."/>
            <person name="Oliveira D."/>
            <person name="Blanco L."/>
            <person name="Lima J."/>
            <person name="Costa F."/>
            <person name="Brenig B."/>
            <person name="Soares S."/>
            <person name="Ramos R."/>
            <person name="Goes-Neto A."/>
            <person name="Matiuzzi M."/>
            <person name="Azevedo V."/>
            <person name="Ristow P."/>
        </authorList>
    </citation>
    <scope>NUCLEOTIDE SEQUENCE [LARGE SCALE GENOMIC DNA]</scope>
    <source>
        <strain evidence="1 2">VSF25</strain>
    </source>
</reference>
<dbReference type="EMBL" id="JAMQPV010000002">
    <property type="protein sequence ID" value="MCW7463132.1"/>
    <property type="molecule type" value="Genomic_DNA"/>
</dbReference>
<accession>A0ABT3LZI4</accession>
<dbReference type="Proteomes" id="UP001209737">
    <property type="component" value="Unassembled WGS sequence"/>
</dbReference>
<dbReference type="RefSeq" id="WP_265375973.1">
    <property type="nucleotide sequence ID" value="NZ_JAMQPV010000002.1"/>
</dbReference>
<dbReference type="InterPro" id="IPR005619">
    <property type="entry name" value="Uncharacterised_YajG"/>
</dbReference>
<dbReference type="Pfam" id="PF03923">
    <property type="entry name" value="Lipoprotein_16"/>
    <property type="match status" value="1"/>
</dbReference>
<name>A0ABT3LZI4_9LEPT</name>
<keyword evidence="2" id="KW-1185">Reference proteome</keyword>
<keyword evidence="1" id="KW-0449">Lipoprotein</keyword>